<feature type="domain" description="Reverse transcriptase N-terminal" evidence="1">
    <location>
        <begin position="12"/>
        <end position="64"/>
    </location>
</feature>
<evidence type="ECO:0000313" key="3">
    <source>
        <dbReference type="Proteomes" id="UP000217507"/>
    </source>
</evidence>
<dbReference type="AlphaFoldDB" id="A0A1Z4KVF0"/>
<proteinExistence type="predicted"/>
<reference evidence="2 3" key="1">
    <citation type="submission" date="2017-06" db="EMBL/GenBank/DDBJ databases">
        <title>Genome sequencing of cyanobaciteial culture collection at National Institute for Environmental Studies (NIES).</title>
        <authorList>
            <person name="Hirose Y."/>
            <person name="Shimura Y."/>
            <person name="Fujisawa T."/>
            <person name="Nakamura Y."/>
            <person name="Kawachi M."/>
        </authorList>
    </citation>
    <scope>NUCLEOTIDE SEQUENCE [LARGE SCALE GENOMIC DNA]</scope>
    <source>
        <strain evidence="2 3">NIES-23</strain>
        <plasmid evidence="3">Plasmid Plasmid1 dna</plasmid>
    </source>
</reference>
<accession>A0A1Z4KVF0</accession>
<name>A0A1Z4KVF0_ANAVA</name>
<organism evidence="2 3">
    <name type="scientific">Trichormus variabilis NIES-23</name>
    <dbReference type="NCBI Taxonomy" id="1973479"/>
    <lineage>
        <taxon>Bacteria</taxon>
        <taxon>Bacillati</taxon>
        <taxon>Cyanobacteriota</taxon>
        <taxon>Cyanophyceae</taxon>
        <taxon>Nostocales</taxon>
        <taxon>Nostocaceae</taxon>
        <taxon>Trichormus</taxon>
    </lineage>
</organism>
<dbReference type="Pfam" id="PF13655">
    <property type="entry name" value="RVT_N"/>
    <property type="match status" value="1"/>
</dbReference>
<dbReference type="EMBL" id="AP018217">
    <property type="protein sequence ID" value="BAY72959.1"/>
    <property type="molecule type" value="Genomic_DNA"/>
</dbReference>
<dbReference type="GO" id="GO:0003964">
    <property type="term" value="F:RNA-directed DNA polymerase activity"/>
    <property type="evidence" value="ECO:0007669"/>
    <property type="project" value="UniProtKB-KW"/>
</dbReference>
<keyword evidence="2" id="KW-0808">Transferase</keyword>
<keyword evidence="2" id="KW-0548">Nucleotidyltransferase</keyword>
<sequence>MIRHSVKASESWKNLPWKKFRRDLFRLQRRVFKAVQAGNKRKARFLQKLILKSKAGRFLAIRQMPKLRIF</sequence>
<dbReference type="Proteomes" id="UP000217507">
    <property type="component" value="Plasmid Plasmid1 dna"/>
</dbReference>
<keyword evidence="2" id="KW-0695">RNA-directed DNA polymerase</keyword>
<evidence type="ECO:0000259" key="1">
    <source>
        <dbReference type="Pfam" id="PF13655"/>
    </source>
</evidence>
<protein>
    <submittedName>
        <fullName evidence="2">Reverse transcriptase homolog</fullName>
    </submittedName>
</protein>
<dbReference type="InterPro" id="IPR025960">
    <property type="entry name" value="RVT_N"/>
</dbReference>
<gene>
    <name evidence="2" type="ORF">NIES23_57870</name>
</gene>
<keyword evidence="2" id="KW-0614">Plasmid</keyword>
<evidence type="ECO:0000313" key="2">
    <source>
        <dbReference type="EMBL" id="BAY72959.1"/>
    </source>
</evidence>
<geneLocation type="plasmid" evidence="2">
    <name>plasmid1</name>
</geneLocation>